<sequence>MPKRIRNDTPRTLPATLRLVCLSVCLLSSKPAFAQAFLEDMRLVGIGGSGQSSIAASFRNRTGGLSDGSRYSFNRYYSTDFQDVRVTMLSPVDANFGIIWGFGTGEGGNSYHVEPSLKLGFLATAPVGDNELLSLSVTTVLGGYFREGTCAADYGAIGGVQTVNCRMADSILPPSETLDYLVNQRPSDQVSISLRYQLRF</sequence>
<accession>A0A238J7G4</accession>
<gene>
    <name evidence="2" type="ORF">BOA8489_03959</name>
</gene>
<reference evidence="2 3" key="1">
    <citation type="submission" date="2017-05" db="EMBL/GenBank/DDBJ databases">
        <authorList>
            <person name="Song R."/>
            <person name="Chenine A.L."/>
            <person name="Ruprecht R.M."/>
        </authorList>
    </citation>
    <scope>NUCLEOTIDE SEQUENCE [LARGE SCALE GENOMIC DNA]</scope>
    <source>
        <strain evidence="2 3">CECT 8489</strain>
    </source>
</reference>
<evidence type="ECO:0000313" key="3">
    <source>
        <dbReference type="Proteomes" id="UP000201838"/>
    </source>
</evidence>
<dbReference type="AlphaFoldDB" id="A0A238J7G4"/>
<evidence type="ECO:0000313" key="2">
    <source>
        <dbReference type="EMBL" id="SMX25814.1"/>
    </source>
</evidence>
<dbReference type="Proteomes" id="UP000201838">
    <property type="component" value="Unassembled WGS sequence"/>
</dbReference>
<feature type="signal peptide" evidence="1">
    <location>
        <begin position="1"/>
        <end position="34"/>
    </location>
</feature>
<evidence type="ECO:0008006" key="4">
    <source>
        <dbReference type="Google" id="ProtNLM"/>
    </source>
</evidence>
<organism evidence="2 3">
    <name type="scientific">Boseongicola aestuarii</name>
    <dbReference type="NCBI Taxonomy" id="1470561"/>
    <lineage>
        <taxon>Bacteria</taxon>
        <taxon>Pseudomonadati</taxon>
        <taxon>Pseudomonadota</taxon>
        <taxon>Alphaproteobacteria</taxon>
        <taxon>Rhodobacterales</taxon>
        <taxon>Paracoccaceae</taxon>
        <taxon>Boseongicola</taxon>
    </lineage>
</organism>
<dbReference type="EMBL" id="FXXQ01000032">
    <property type="protein sequence ID" value="SMX25814.1"/>
    <property type="molecule type" value="Genomic_DNA"/>
</dbReference>
<proteinExistence type="predicted"/>
<evidence type="ECO:0000256" key="1">
    <source>
        <dbReference type="SAM" id="SignalP"/>
    </source>
</evidence>
<keyword evidence="1" id="KW-0732">Signal</keyword>
<feature type="chain" id="PRO_5012986174" description="Outer membrane protein beta-barrel domain-containing protein" evidence="1">
    <location>
        <begin position="35"/>
        <end position="200"/>
    </location>
</feature>
<keyword evidence="3" id="KW-1185">Reference proteome</keyword>
<name>A0A238J7G4_9RHOB</name>
<protein>
    <recommendedName>
        <fullName evidence="4">Outer membrane protein beta-barrel domain-containing protein</fullName>
    </recommendedName>
</protein>